<dbReference type="Gene3D" id="2.40.70.10">
    <property type="entry name" value="Acid Proteases"/>
    <property type="match status" value="1"/>
</dbReference>
<dbReference type="PANTHER" id="PTHR33067:SF9">
    <property type="entry name" value="RNA-DIRECTED DNA POLYMERASE"/>
    <property type="match status" value="1"/>
</dbReference>
<proteinExistence type="predicted"/>
<feature type="compositionally biased region" description="Low complexity" evidence="1">
    <location>
        <begin position="75"/>
        <end position="131"/>
    </location>
</feature>
<dbReference type="EMBL" id="BKCJ010001896">
    <property type="protein sequence ID" value="GEU44811.1"/>
    <property type="molecule type" value="Genomic_DNA"/>
</dbReference>
<name>A0A6L2K5Y6_TANCI</name>
<evidence type="ECO:0000313" key="2">
    <source>
        <dbReference type="EMBL" id="GEU44811.1"/>
    </source>
</evidence>
<keyword evidence="2" id="KW-0695">RNA-directed DNA polymerase</keyword>
<comment type="caution">
    <text evidence="2">The sequence shown here is derived from an EMBL/GenBank/DDBJ whole genome shotgun (WGS) entry which is preliminary data.</text>
</comment>
<feature type="region of interest" description="Disordered" evidence="1">
    <location>
        <begin position="223"/>
        <end position="252"/>
    </location>
</feature>
<feature type="region of interest" description="Disordered" evidence="1">
    <location>
        <begin position="44"/>
        <end position="140"/>
    </location>
</feature>
<feature type="compositionally biased region" description="Low complexity" evidence="1">
    <location>
        <begin position="235"/>
        <end position="248"/>
    </location>
</feature>
<sequence length="670" mass="75750">MMRQIQTVKAVDTKCETCGGPHSFTECPTVDGYTQVAAYANTGNYNSGGNSYQPQGDRNLLSYRSNNYIGPPDFNQPNVQNRYNQNQNQSYNQNQGNNKGNYQNRGSNFNQWNNQNQVFNQNQGRGNNFNQPPTYQAPTHQPQVVPQVSDFQAYMKANDAVMKNMQTQMTSLTNLNIELKNMFGQFMKMNTASSLSTGSLPRNTVPNPQEDLKVITTRSAVTLAGPSVSPPPLSKEPSPASTSISSSKMPEVTKDTVQPSIENIQPSVAQTHVPIEHVVAPKPKPTIPYPLRVNKQKLHKKDDALALKFVEIFRNLHFESLVSQTLSCICLNQSTTRPADIAEDVFVKVGKFHFPTNFVVVDYVVDPRVPLILRRPFLRTKRALIDVYGEELALRIDAEAITFKSDNPTLISDPIIALSSPSLTPFEGGDFILEEIKACLTSESIPPEINDTNLDLEGDIRLLEELLNKDPSSSPLPLKELNLEEIKIIKSSINKPPELELKELPSHLEYAFLERTEKLPIIIYKELNDEEKSPLLEVLKSHKWAIAWKISDIKGAENLAADHLFKLENPYQDELEKKEITETFSRLLEWIEQKYQETVKTEQDRTRDYKDCSKTGSKDIFCTSQQVKSFTKAKWEIQGLNLPSLKDHLSKGIKKYQVQRLNVSFVKDML</sequence>
<protein>
    <submittedName>
        <fullName evidence="2">Reverse transcriptase domain-containing protein</fullName>
    </submittedName>
</protein>
<keyword evidence="2" id="KW-0548">Nucleotidyltransferase</keyword>
<dbReference type="PANTHER" id="PTHR33067">
    <property type="entry name" value="RNA-DIRECTED DNA POLYMERASE-RELATED"/>
    <property type="match status" value="1"/>
</dbReference>
<gene>
    <name evidence="2" type="ORF">Tci_016789</name>
</gene>
<dbReference type="InterPro" id="IPR021109">
    <property type="entry name" value="Peptidase_aspartic_dom_sf"/>
</dbReference>
<dbReference type="AlphaFoldDB" id="A0A6L2K5Y6"/>
<dbReference type="GO" id="GO:0003964">
    <property type="term" value="F:RNA-directed DNA polymerase activity"/>
    <property type="evidence" value="ECO:0007669"/>
    <property type="project" value="UniProtKB-KW"/>
</dbReference>
<evidence type="ECO:0000256" key="1">
    <source>
        <dbReference type="SAM" id="MobiDB-lite"/>
    </source>
</evidence>
<reference evidence="2" key="1">
    <citation type="journal article" date="2019" name="Sci. Rep.">
        <title>Draft genome of Tanacetum cinerariifolium, the natural source of mosquito coil.</title>
        <authorList>
            <person name="Yamashiro T."/>
            <person name="Shiraishi A."/>
            <person name="Satake H."/>
            <person name="Nakayama K."/>
        </authorList>
    </citation>
    <scope>NUCLEOTIDE SEQUENCE</scope>
</reference>
<organism evidence="2">
    <name type="scientific">Tanacetum cinerariifolium</name>
    <name type="common">Dalmatian daisy</name>
    <name type="synonym">Chrysanthemum cinerariifolium</name>
    <dbReference type="NCBI Taxonomy" id="118510"/>
    <lineage>
        <taxon>Eukaryota</taxon>
        <taxon>Viridiplantae</taxon>
        <taxon>Streptophyta</taxon>
        <taxon>Embryophyta</taxon>
        <taxon>Tracheophyta</taxon>
        <taxon>Spermatophyta</taxon>
        <taxon>Magnoliopsida</taxon>
        <taxon>eudicotyledons</taxon>
        <taxon>Gunneridae</taxon>
        <taxon>Pentapetalae</taxon>
        <taxon>asterids</taxon>
        <taxon>campanulids</taxon>
        <taxon>Asterales</taxon>
        <taxon>Asteraceae</taxon>
        <taxon>Asteroideae</taxon>
        <taxon>Anthemideae</taxon>
        <taxon>Anthemidinae</taxon>
        <taxon>Tanacetum</taxon>
    </lineage>
</organism>
<accession>A0A6L2K5Y6</accession>
<keyword evidence="2" id="KW-0808">Transferase</keyword>